<evidence type="ECO:0008006" key="4">
    <source>
        <dbReference type="Google" id="ProtNLM"/>
    </source>
</evidence>
<dbReference type="EMBL" id="CP040896">
    <property type="protein sequence ID" value="QDA58725.1"/>
    <property type="molecule type" value="Genomic_DNA"/>
</dbReference>
<evidence type="ECO:0000313" key="3">
    <source>
        <dbReference type="Proteomes" id="UP000305398"/>
    </source>
</evidence>
<keyword evidence="1" id="KW-0479">Metal-binding</keyword>
<evidence type="ECO:0000256" key="1">
    <source>
        <dbReference type="ARBA" id="ARBA00022723"/>
    </source>
</evidence>
<dbReference type="OrthoDB" id="9803993at2"/>
<dbReference type="GO" id="GO:0006508">
    <property type="term" value="P:proteolysis"/>
    <property type="evidence" value="ECO:0007669"/>
    <property type="project" value="InterPro"/>
</dbReference>
<proteinExistence type="predicted"/>
<dbReference type="SUPFAM" id="SSF144052">
    <property type="entry name" value="Thermophilic metalloprotease-like"/>
    <property type="match status" value="1"/>
</dbReference>
<dbReference type="PANTHER" id="PTHR34448">
    <property type="entry name" value="AMINOPEPTIDASE"/>
    <property type="match status" value="1"/>
</dbReference>
<organism evidence="2 3">
    <name type="scientific">Hymenobacter jejuensis</name>
    <dbReference type="NCBI Taxonomy" id="2502781"/>
    <lineage>
        <taxon>Bacteria</taxon>
        <taxon>Pseudomonadati</taxon>
        <taxon>Bacteroidota</taxon>
        <taxon>Cytophagia</taxon>
        <taxon>Cytophagales</taxon>
        <taxon>Hymenobacteraceae</taxon>
        <taxon>Hymenobacter</taxon>
    </lineage>
</organism>
<dbReference type="GO" id="GO:0004177">
    <property type="term" value="F:aminopeptidase activity"/>
    <property type="evidence" value="ECO:0007669"/>
    <property type="project" value="InterPro"/>
</dbReference>
<keyword evidence="3" id="KW-1185">Reference proteome</keyword>
<sequence>MRGVSVSYPSKSLAAAQQLDYASYEQMIWSSIGADYSAISMQADQIKQLLATGKKMHISSPAGTDMTVDLASRPVFADDGILSAADQQEKLILNRTARLPGGLVYGTCQETSATGRLAFANDEISAGKPLKGFKADLKNGQVENVRAEVGADAFKEGFATVGASGLQVGRFSIGLNPGMKIDDEKVYHPASAAGMVFVSTGNNALFGGQNKTLGGYSFPIANATVDVDGKVIVRNGQLVSPTMASAKPAPKKKQK</sequence>
<evidence type="ECO:0000313" key="2">
    <source>
        <dbReference type="EMBL" id="QDA58725.1"/>
    </source>
</evidence>
<dbReference type="Proteomes" id="UP000305398">
    <property type="component" value="Chromosome"/>
</dbReference>
<dbReference type="Pfam" id="PF26233">
    <property type="entry name" value="NicX"/>
    <property type="match status" value="1"/>
</dbReference>
<dbReference type="GO" id="GO:0046872">
    <property type="term" value="F:metal ion binding"/>
    <property type="evidence" value="ECO:0007669"/>
    <property type="project" value="UniProtKB-KW"/>
</dbReference>
<name>A0A5B7ZVW8_9BACT</name>
<dbReference type="PANTHER" id="PTHR34448:SF1">
    <property type="entry name" value="BLL6088 PROTEIN"/>
    <property type="match status" value="1"/>
</dbReference>
<protein>
    <recommendedName>
        <fullName evidence="4">Aminopeptidase</fullName>
    </recommendedName>
</protein>
<reference evidence="2 3" key="1">
    <citation type="submission" date="2019-06" db="EMBL/GenBank/DDBJ databases">
        <authorList>
            <person name="Srinivasan S."/>
        </authorList>
    </citation>
    <scope>NUCLEOTIDE SEQUENCE [LARGE SCALE GENOMIC DNA]</scope>
    <source>
        <strain evidence="2 3">17J68-5</strain>
    </source>
</reference>
<dbReference type="AlphaFoldDB" id="A0A5B7ZVW8"/>
<dbReference type="KEGG" id="hyj:FHG12_00790"/>
<dbReference type="InterPro" id="IPR052170">
    <property type="entry name" value="M29_Exopeptidase"/>
</dbReference>
<accession>A0A5B7ZVW8</accession>
<gene>
    <name evidence="2" type="ORF">FHG12_00790</name>
</gene>
<dbReference type="InterPro" id="IPR058739">
    <property type="entry name" value="NicX"/>
</dbReference>